<keyword evidence="4" id="KW-1185">Reference proteome</keyword>
<dbReference type="SUPFAM" id="SSF46689">
    <property type="entry name" value="Homeodomain-like"/>
    <property type="match status" value="1"/>
</dbReference>
<protein>
    <submittedName>
        <fullName evidence="3">Transposase</fullName>
    </submittedName>
</protein>
<dbReference type="RefSeq" id="WP_261697270.1">
    <property type="nucleotide sequence ID" value="NZ_CP104694.1"/>
</dbReference>
<keyword evidence="2" id="KW-0175">Coiled coil</keyword>
<reference evidence="3" key="1">
    <citation type="submission" date="2022-09" db="EMBL/GenBank/DDBJ databases">
        <title>Tahibacter sp. nov., isolated from a fresh water.</title>
        <authorList>
            <person name="Baek J.H."/>
            <person name="Lee J.K."/>
            <person name="Kim J.M."/>
            <person name="Jeon C.O."/>
        </authorList>
    </citation>
    <scope>NUCLEOTIDE SEQUENCE</scope>
    <source>
        <strain evidence="3">W38</strain>
    </source>
</reference>
<feature type="coiled-coil region" evidence="2">
    <location>
        <begin position="62"/>
        <end position="89"/>
    </location>
</feature>
<evidence type="ECO:0000313" key="3">
    <source>
        <dbReference type="EMBL" id="UXI70320.1"/>
    </source>
</evidence>
<evidence type="ECO:0000256" key="1">
    <source>
        <dbReference type="ARBA" id="ARBA00009964"/>
    </source>
</evidence>
<comment type="similarity">
    <text evidence="1">Belongs to the transposase 8 family.</text>
</comment>
<gene>
    <name evidence="3" type="ORF">N4264_11985</name>
</gene>
<dbReference type="InterPro" id="IPR009057">
    <property type="entry name" value="Homeodomain-like_sf"/>
</dbReference>
<dbReference type="Pfam" id="PF01527">
    <property type="entry name" value="HTH_Tnp_1"/>
    <property type="match status" value="1"/>
</dbReference>
<organism evidence="3 4">
    <name type="scientific">Tahibacter amnicola</name>
    <dbReference type="NCBI Taxonomy" id="2976241"/>
    <lineage>
        <taxon>Bacteria</taxon>
        <taxon>Pseudomonadati</taxon>
        <taxon>Pseudomonadota</taxon>
        <taxon>Gammaproteobacteria</taxon>
        <taxon>Lysobacterales</taxon>
        <taxon>Rhodanobacteraceae</taxon>
        <taxon>Tahibacter</taxon>
    </lineage>
</organism>
<proteinExistence type="inferred from homology"/>
<dbReference type="Proteomes" id="UP001064632">
    <property type="component" value="Chromosome"/>
</dbReference>
<dbReference type="EMBL" id="CP104694">
    <property type="protein sequence ID" value="UXI70320.1"/>
    <property type="molecule type" value="Genomic_DNA"/>
</dbReference>
<sequence length="98" mass="11138">MTKKVVAKKTRNRYSAQFKEQALARAEKDGVAIAAKDLGLAESQLYSWRLKSKQAGQMTEEQRAILADHARLKREVARLEEEVTFLKKAAAYFAKQPK</sequence>
<accession>A0ABY6BKC8</accession>
<name>A0ABY6BKC8_9GAMM</name>
<dbReference type="Gene3D" id="1.10.10.60">
    <property type="entry name" value="Homeodomain-like"/>
    <property type="match status" value="1"/>
</dbReference>
<dbReference type="InterPro" id="IPR002514">
    <property type="entry name" value="Transposase_8"/>
</dbReference>
<evidence type="ECO:0000313" key="4">
    <source>
        <dbReference type="Proteomes" id="UP001064632"/>
    </source>
</evidence>
<evidence type="ECO:0000256" key="2">
    <source>
        <dbReference type="SAM" id="Coils"/>
    </source>
</evidence>